<evidence type="ECO:0000313" key="2">
    <source>
        <dbReference type="EMBL" id="TKD03762.1"/>
    </source>
</evidence>
<evidence type="ECO:0000313" key="3">
    <source>
        <dbReference type="Proteomes" id="UP000309215"/>
    </source>
</evidence>
<organism evidence="2 3">
    <name type="scientific">Polyangium fumosum</name>
    <dbReference type="NCBI Taxonomy" id="889272"/>
    <lineage>
        <taxon>Bacteria</taxon>
        <taxon>Pseudomonadati</taxon>
        <taxon>Myxococcota</taxon>
        <taxon>Polyangia</taxon>
        <taxon>Polyangiales</taxon>
        <taxon>Polyangiaceae</taxon>
        <taxon>Polyangium</taxon>
    </lineage>
</organism>
<comment type="caution">
    <text evidence="2">The sequence shown here is derived from an EMBL/GenBank/DDBJ whole genome shotgun (WGS) entry which is preliminary data.</text>
</comment>
<accession>A0A4U1J878</accession>
<evidence type="ECO:0000256" key="1">
    <source>
        <dbReference type="SAM" id="MobiDB-lite"/>
    </source>
</evidence>
<dbReference type="OrthoDB" id="21421at2"/>
<keyword evidence="3" id="KW-1185">Reference proteome</keyword>
<gene>
    <name evidence="2" type="ORF">E8A74_24530</name>
</gene>
<dbReference type="AlphaFoldDB" id="A0A4U1J878"/>
<name>A0A4U1J878_9BACT</name>
<dbReference type="InterPro" id="IPR004027">
    <property type="entry name" value="SEC_C_motif"/>
</dbReference>
<dbReference type="Pfam" id="PF02810">
    <property type="entry name" value="SEC-C"/>
    <property type="match status" value="1"/>
</dbReference>
<reference evidence="2 3" key="1">
    <citation type="submission" date="2019-04" db="EMBL/GenBank/DDBJ databases">
        <authorList>
            <person name="Li Y."/>
            <person name="Wang J."/>
        </authorList>
    </citation>
    <scope>NUCLEOTIDE SEQUENCE [LARGE SCALE GENOMIC DNA]</scope>
    <source>
        <strain evidence="2 3">DSM 14668</strain>
    </source>
</reference>
<dbReference type="Proteomes" id="UP000309215">
    <property type="component" value="Unassembled WGS sequence"/>
</dbReference>
<dbReference type="SUPFAM" id="SSF103642">
    <property type="entry name" value="Sec-C motif"/>
    <property type="match status" value="1"/>
</dbReference>
<sequence>MTLTGHAHHFLSRLDRLSVPHLDIALSLYRDVGLLRHILDTARVPEGMERVAVSLADPENGPFLVVTRDGKFVTCLGEGMSAKNLHVVTRERLDAITSRVAMWRERSERALSVQGNAGEFMRALYERGPWFTREQFQAIAALQPFLAIHLLRWLIEEFQEVHNMRERLLREMPKSGKLHRRFDELLHLFWCRVWTIGHLSVLAAMDGKTPYEHLTEIARAPVATINYSWFSVSQMLVGNALRGIWGAARIGKDLLSVYKRECDAAVTLHELIDAAFTLTVMGCRHARLRAEIKKALSPNGLSPTTPDFVVSVRELMLQVLDAEDTHGPTGALHQHGRAGAELAVAFSKRLPPTSAYHFKDIEEVPPEIAYRTLLLDATDFVNHREVIPTMTLALQWLSHATPDDLYLPADYIAAIRTPYDPRQVLALLRDDRSTKKAILAEAAKTRQAGPTRSAPCPCGSGKKYKRCCGERER</sequence>
<dbReference type="Gene3D" id="3.10.450.50">
    <property type="match status" value="1"/>
</dbReference>
<evidence type="ECO:0008006" key="4">
    <source>
        <dbReference type="Google" id="ProtNLM"/>
    </source>
</evidence>
<proteinExistence type="predicted"/>
<dbReference type="RefSeq" id="WP_136931496.1">
    <property type="nucleotide sequence ID" value="NZ_SSMQ01000027.1"/>
</dbReference>
<feature type="region of interest" description="Disordered" evidence="1">
    <location>
        <begin position="441"/>
        <end position="473"/>
    </location>
</feature>
<dbReference type="EMBL" id="SSMQ01000027">
    <property type="protein sequence ID" value="TKD03762.1"/>
    <property type="molecule type" value="Genomic_DNA"/>
</dbReference>
<protein>
    <recommendedName>
        <fullName evidence="4">SEC-C domain-containing protein</fullName>
    </recommendedName>
</protein>